<comment type="caution">
    <text evidence="1">The sequence shown here is derived from an EMBL/GenBank/DDBJ whole genome shotgun (WGS) entry which is preliminary data.</text>
</comment>
<name>A0A7C4ENW5_9BACT</name>
<evidence type="ECO:0000313" key="1">
    <source>
        <dbReference type="EMBL" id="HGG98929.1"/>
    </source>
</evidence>
<protein>
    <submittedName>
        <fullName evidence="1">Uncharacterized protein</fullName>
    </submittedName>
</protein>
<organism evidence="1">
    <name type="scientific">Thermodesulfovibrio aggregans</name>
    <dbReference type="NCBI Taxonomy" id="86166"/>
    <lineage>
        <taxon>Bacteria</taxon>
        <taxon>Pseudomonadati</taxon>
        <taxon>Nitrospirota</taxon>
        <taxon>Thermodesulfovibrionia</taxon>
        <taxon>Thermodesulfovibrionales</taxon>
        <taxon>Thermodesulfovibrionaceae</taxon>
        <taxon>Thermodesulfovibrio</taxon>
    </lineage>
</organism>
<proteinExistence type="predicted"/>
<gene>
    <name evidence="1" type="ORF">ENV75_00510</name>
</gene>
<sequence length="83" mass="9909">MEKEVKVYEIEEKCTLKQKFGKCLIPFREAKFCLDCFTIHIQQQCPNCLSEKCVRLIELFLSEPDPTDERIREVIKKEFLKIP</sequence>
<accession>A0A7C4ENW5</accession>
<reference evidence="1" key="1">
    <citation type="journal article" date="2020" name="mSystems">
        <title>Genome- and Community-Level Interaction Insights into Carbon Utilization and Element Cycling Functions of Hydrothermarchaeota in Hydrothermal Sediment.</title>
        <authorList>
            <person name="Zhou Z."/>
            <person name="Liu Y."/>
            <person name="Xu W."/>
            <person name="Pan J."/>
            <person name="Luo Z.H."/>
            <person name="Li M."/>
        </authorList>
    </citation>
    <scope>NUCLEOTIDE SEQUENCE [LARGE SCALE GENOMIC DNA]</scope>
    <source>
        <strain evidence="1">SpSt-788</strain>
    </source>
</reference>
<dbReference type="EMBL" id="DTHO01000004">
    <property type="protein sequence ID" value="HGG98929.1"/>
    <property type="molecule type" value="Genomic_DNA"/>
</dbReference>
<dbReference type="AlphaFoldDB" id="A0A7C4ENW5"/>